<keyword evidence="3" id="KW-1185">Reference proteome</keyword>
<dbReference type="Proteomes" id="UP000199495">
    <property type="component" value="Unassembled WGS sequence"/>
</dbReference>
<keyword evidence="1" id="KW-0812">Transmembrane</keyword>
<name>A0A1G7W2H2_9HYPH</name>
<dbReference type="EMBL" id="FNCS01000005">
    <property type="protein sequence ID" value="SDG66157.1"/>
    <property type="molecule type" value="Genomic_DNA"/>
</dbReference>
<proteinExistence type="predicted"/>
<protein>
    <submittedName>
        <fullName evidence="2">Uncharacterized protein</fullName>
    </submittedName>
</protein>
<feature type="transmembrane region" description="Helical" evidence="1">
    <location>
        <begin position="35"/>
        <end position="55"/>
    </location>
</feature>
<gene>
    <name evidence="2" type="ORF">SAMN04487974_105171</name>
</gene>
<organism evidence="2 3">
    <name type="scientific">Pelagibacterium luteolum</name>
    <dbReference type="NCBI Taxonomy" id="440168"/>
    <lineage>
        <taxon>Bacteria</taxon>
        <taxon>Pseudomonadati</taxon>
        <taxon>Pseudomonadota</taxon>
        <taxon>Alphaproteobacteria</taxon>
        <taxon>Hyphomicrobiales</taxon>
        <taxon>Devosiaceae</taxon>
        <taxon>Pelagibacterium</taxon>
    </lineage>
</organism>
<reference evidence="2 3" key="1">
    <citation type="submission" date="2016-10" db="EMBL/GenBank/DDBJ databases">
        <authorList>
            <person name="de Groot N.N."/>
        </authorList>
    </citation>
    <scope>NUCLEOTIDE SEQUENCE [LARGE SCALE GENOMIC DNA]</scope>
    <source>
        <strain evidence="2 3">CGMCC 1.10267</strain>
    </source>
</reference>
<sequence>MRERDYRSAAYRRAQNSHEPIRWVQAGLKSSAYRLAHLSVPRMFVLPLLSLVFFIA</sequence>
<keyword evidence="1" id="KW-1133">Transmembrane helix</keyword>
<evidence type="ECO:0000256" key="1">
    <source>
        <dbReference type="SAM" id="Phobius"/>
    </source>
</evidence>
<evidence type="ECO:0000313" key="2">
    <source>
        <dbReference type="EMBL" id="SDG66157.1"/>
    </source>
</evidence>
<dbReference type="AlphaFoldDB" id="A0A1G7W2H2"/>
<keyword evidence="1" id="KW-0472">Membrane</keyword>
<dbReference type="STRING" id="440168.SAMN04487974_105171"/>
<accession>A0A1G7W2H2</accession>
<evidence type="ECO:0000313" key="3">
    <source>
        <dbReference type="Proteomes" id="UP000199495"/>
    </source>
</evidence>